<dbReference type="InterPro" id="IPR039935">
    <property type="entry name" value="YML079W-like"/>
</dbReference>
<organism evidence="2 3">
    <name type="scientific">Actinobacteria bacterium BACL2 MAG-121220-bin52</name>
    <dbReference type="NCBI Taxonomy" id="1655573"/>
    <lineage>
        <taxon>Bacteria</taxon>
        <taxon>Bacillati</taxon>
        <taxon>Actinomycetota</taxon>
        <taxon>Actinomycetes</taxon>
        <taxon>Actinomycetes incertae sedis</taxon>
        <taxon>ac1 cluster</taxon>
    </lineage>
</organism>
<evidence type="ECO:0000259" key="1">
    <source>
        <dbReference type="Pfam" id="PF06172"/>
    </source>
</evidence>
<accession>A0A0R2P346</accession>
<dbReference type="PANTHER" id="PTHR33387:SF3">
    <property type="entry name" value="DUF985 DOMAIN-CONTAINING PROTEIN"/>
    <property type="match status" value="1"/>
</dbReference>
<evidence type="ECO:0000313" key="2">
    <source>
        <dbReference type="EMBL" id="KRO32452.1"/>
    </source>
</evidence>
<reference evidence="2 3" key="1">
    <citation type="submission" date="2015-10" db="EMBL/GenBank/DDBJ databases">
        <title>Metagenome-Assembled Genomes uncover a global brackish microbiome.</title>
        <authorList>
            <person name="Hugerth L.W."/>
            <person name="Larsson J."/>
            <person name="Alneberg J."/>
            <person name="Lindh M.V."/>
            <person name="Legrand C."/>
            <person name="Pinhassi J."/>
            <person name="Andersson A.F."/>
        </authorList>
    </citation>
    <scope>NUCLEOTIDE SEQUENCE [LARGE SCALE GENOMIC DNA]</scope>
    <source>
        <strain evidence="2">BACL2 MAG-121220-bin52</strain>
    </source>
</reference>
<name>A0A0R2P346_9ACTN</name>
<dbReference type="EMBL" id="LIAX01000148">
    <property type="protein sequence ID" value="KRO32452.1"/>
    <property type="molecule type" value="Genomic_DNA"/>
</dbReference>
<gene>
    <name evidence="2" type="ORF">ABR65_02410</name>
</gene>
<proteinExistence type="predicted"/>
<comment type="caution">
    <text evidence="2">The sequence shown here is derived from an EMBL/GenBank/DDBJ whole genome shotgun (WGS) entry which is preliminary data.</text>
</comment>
<dbReference type="CDD" id="cd06121">
    <property type="entry name" value="cupin_YML079wp"/>
    <property type="match status" value="1"/>
</dbReference>
<dbReference type="InterPro" id="IPR014710">
    <property type="entry name" value="RmlC-like_jellyroll"/>
</dbReference>
<protein>
    <recommendedName>
        <fullName evidence="1">DUF985 domain-containing protein</fullName>
    </recommendedName>
</protein>
<feature type="domain" description="DUF985" evidence="1">
    <location>
        <begin position="5"/>
        <end position="116"/>
    </location>
</feature>
<dbReference type="SUPFAM" id="SSF51182">
    <property type="entry name" value="RmlC-like cupins"/>
    <property type="match status" value="1"/>
</dbReference>
<dbReference type="Gene3D" id="2.60.120.10">
    <property type="entry name" value="Jelly Rolls"/>
    <property type="match status" value="1"/>
</dbReference>
<dbReference type="PANTHER" id="PTHR33387">
    <property type="entry name" value="RMLC-LIKE JELLY ROLL FOLD PROTEIN"/>
    <property type="match status" value="1"/>
</dbReference>
<evidence type="ECO:0000313" key="3">
    <source>
        <dbReference type="Proteomes" id="UP000054017"/>
    </source>
</evidence>
<sequence>MNKDELIAKLDLQPLEGEGGLYSAIYRDELSNAIYFMVVSPDFSAWHRLPQAELWLHLSGDPLLLHTIENGQLVSNQLDQEGKTLSYQVPANTWMAAESLGSYSLLSCFLAPAFSTMELIGKDELISQFPNIANLPELFHE</sequence>
<dbReference type="Pfam" id="PF06172">
    <property type="entry name" value="Cupin_5"/>
    <property type="match status" value="1"/>
</dbReference>
<dbReference type="AlphaFoldDB" id="A0A0R2P346"/>
<dbReference type="Proteomes" id="UP000054017">
    <property type="component" value="Unassembled WGS sequence"/>
</dbReference>
<dbReference type="InterPro" id="IPR011051">
    <property type="entry name" value="RmlC_Cupin_sf"/>
</dbReference>
<dbReference type="InterPro" id="IPR009327">
    <property type="entry name" value="Cupin_DUF985"/>
</dbReference>